<dbReference type="AlphaFoldDB" id="A0A2M6XBT4"/>
<accession>A0A2M6XBT4</accession>
<dbReference type="EMBL" id="PEYO01000023">
    <property type="protein sequence ID" value="PIU03086.1"/>
    <property type="molecule type" value="Genomic_DNA"/>
</dbReference>
<gene>
    <name evidence="1" type="ORF">COT44_04995</name>
</gene>
<organism evidence="1 2">
    <name type="scientific">Candidatus Shapirobacteria bacterium CG08_land_8_20_14_0_20_39_18</name>
    <dbReference type="NCBI Taxonomy" id="1974883"/>
    <lineage>
        <taxon>Bacteria</taxon>
        <taxon>Candidatus Shapironibacteriota</taxon>
    </lineage>
</organism>
<evidence type="ECO:0000313" key="1">
    <source>
        <dbReference type="EMBL" id="PIU03086.1"/>
    </source>
</evidence>
<comment type="caution">
    <text evidence="1">The sequence shown here is derived from an EMBL/GenBank/DDBJ whole genome shotgun (WGS) entry which is preliminary data.</text>
</comment>
<reference evidence="2" key="1">
    <citation type="submission" date="2017-09" db="EMBL/GenBank/DDBJ databases">
        <title>Depth-based differentiation of microbial function through sediment-hosted aquifers and enrichment of novel symbionts in the deep terrestrial subsurface.</title>
        <authorList>
            <person name="Probst A.J."/>
            <person name="Ladd B."/>
            <person name="Jarett J.K."/>
            <person name="Geller-Mcgrath D.E."/>
            <person name="Sieber C.M.K."/>
            <person name="Emerson J.B."/>
            <person name="Anantharaman K."/>
            <person name="Thomas B.C."/>
            <person name="Malmstrom R."/>
            <person name="Stieglmeier M."/>
            <person name="Klingl A."/>
            <person name="Woyke T."/>
            <person name="Ryan C.M."/>
            <person name="Banfield J.F."/>
        </authorList>
    </citation>
    <scope>NUCLEOTIDE SEQUENCE [LARGE SCALE GENOMIC DNA]</scope>
</reference>
<dbReference type="Proteomes" id="UP000228996">
    <property type="component" value="Unassembled WGS sequence"/>
</dbReference>
<sequence length="61" mass="6440">MVTEWLADGDEYLIMNAAIACCGTAKVVTMLTKAVLNKVGGNAQSSEPDSDWSCGSVLFRA</sequence>
<evidence type="ECO:0000313" key="2">
    <source>
        <dbReference type="Proteomes" id="UP000228996"/>
    </source>
</evidence>
<name>A0A2M6XBT4_9BACT</name>
<proteinExistence type="predicted"/>
<protein>
    <submittedName>
        <fullName evidence="1">Uncharacterized protein</fullName>
    </submittedName>
</protein>